<dbReference type="GO" id="GO:0034976">
    <property type="term" value="P:response to endoplasmic reticulum stress"/>
    <property type="evidence" value="ECO:0007669"/>
    <property type="project" value="TreeGrafter"/>
</dbReference>
<dbReference type="PANTHER" id="PTHR18929:SF58">
    <property type="entry name" value="PROTEIN DISULFIDE-ISOMERASE-LIKE PROTEIN OF THE TESTIS"/>
    <property type="match status" value="1"/>
</dbReference>
<dbReference type="OrthoDB" id="72053at2759"/>
<organism evidence="5 6">
    <name type="scientific">Synaphobranchus kaupii</name>
    <name type="common">Kaup's arrowtooth eel</name>
    <dbReference type="NCBI Taxonomy" id="118154"/>
    <lineage>
        <taxon>Eukaryota</taxon>
        <taxon>Metazoa</taxon>
        <taxon>Chordata</taxon>
        <taxon>Craniata</taxon>
        <taxon>Vertebrata</taxon>
        <taxon>Euteleostomi</taxon>
        <taxon>Actinopterygii</taxon>
        <taxon>Neopterygii</taxon>
        <taxon>Teleostei</taxon>
        <taxon>Anguilliformes</taxon>
        <taxon>Synaphobranchidae</taxon>
        <taxon>Synaphobranchus</taxon>
    </lineage>
</organism>
<dbReference type="CDD" id="cd02995">
    <property type="entry name" value="PDI_a_PDI_a'_C"/>
    <property type="match status" value="1"/>
</dbReference>
<keyword evidence="6" id="KW-1185">Reference proteome</keyword>
<reference evidence="5" key="1">
    <citation type="journal article" date="2023" name="Science">
        <title>Genome structures resolve the early diversification of teleost fishes.</title>
        <authorList>
            <person name="Parey E."/>
            <person name="Louis A."/>
            <person name="Montfort J."/>
            <person name="Bouchez O."/>
            <person name="Roques C."/>
            <person name="Iampietro C."/>
            <person name="Lluch J."/>
            <person name="Castinel A."/>
            <person name="Donnadieu C."/>
            <person name="Desvignes T."/>
            <person name="Floi Bucao C."/>
            <person name="Jouanno E."/>
            <person name="Wen M."/>
            <person name="Mejri S."/>
            <person name="Dirks R."/>
            <person name="Jansen H."/>
            <person name="Henkel C."/>
            <person name="Chen W.J."/>
            <person name="Zahm M."/>
            <person name="Cabau C."/>
            <person name="Klopp C."/>
            <person name="Thompson A.W."/>
            <person name="Robinson-Rechavi M."/>
            <person name="Braasch I."/>
            <person name="Lecointre G."/>
            <person name="Bobe J."/>
            <person name="Postlethwait J.H."/>
            <person name="Berthelot C."/>
            <person name="Roest Crollius H."/>
            <person name="Guiguen Y."/>
        </authorList>
    </citation>
    <scope>NUCLEOTIDE SEQUENCE</scope>
    <source>
        <strain evidence="5">WJC10195</strain>
    </source>
</reference>
<evidence type="ECO:0000256" key="1">
    <source>
        <dbReference type="ARBA" id="ARBA00006347"/>
    </source>
</evidence>
<dbReference type="Proteomes" id="UP001152622">
    <property type="component" value="Chromosome 4"/>
</dbReference>
<comment type="caution">
    <text evidence="5">The sequence shown here is derived from an EMBL/GenBank/DDBJ whole genome shotgun (WGS) entry which is preliminary data.</text>
</comment>
<evidence type="ECO:0000256" key="3">
    <source>
        <dbReference type="SAM" id="SignalP"/>
    </source>
</evidence>
<sequence>MKELLISLLVVAWLCGTAAAAANQAQGNANTKVKKTKTVAIKEEKGVLVLKKTNFDQALRQHKQLLVNFHAPLSGDSQSLSIEFTKAAEQLKAESFKVHLGVIDVSSEKDLAKELNVTGFASLRLYISGDKQNPVICPVVETASSIITWLKRRSGDRAELIKDLAQAESFITVEDVVIVGFYKDLEKVVLFKVSTKSEVYEASSDASKEDLVQFIRVRQMDLVTEYTGMTSAKILSSVITNHLVLFANKSEENFGEDYEVFKNAANAFIGKVLFVLIDTNEHKNGRILEYFQVRAVETPIVRMVNLTDNVQYQMQSEEVTSDKVTAFCQIYLDRKAKPKLQSEPIPKDWDKHPVKELVGSNFEKVSFNEERNVFIMFYSPWSKACRALFELWEKLGKVYEKHESVVIARIDATANDIKILLMQRYPALMFFPSVYSEKAVPYFGDKTIEALVEFVENQVELAKDEKAKEEKERKKYIEAQKEMEKKEKEEL</sequence>
<dbReference type="Gene3D" id="3.40.30.10">
    <property type="entry name" value="Glutaredoxin"/>
    <property type="match status" value="4"/>
</dbReference>
<dbReference type="InterPro" id="IPR013766">
    <property type="entry name" value="Thioredoxin_domain"/>
</dbReference>
<name>A0A9Q1J0W2_SYNKA</name>
<dbReference type="AlphaFoldDB" id="A0A9Q1J0W2"/>
<dbReference type="GO" id="GO:0005783">
    <property type="term" value="C:endoplasmic reticulum"/>
    <property type="evidence" value="ECO:0007669"/>
    <property type="project" value="TreeGrafter"/>
</dbReference>
<accession>A0A9Q1J0W2</accession>
<evidence type="ECO:0000313" key="6">
    <source>
        <dbReference type="Proteomes" id="UP001152622"/>
    </source>
</evidence>
<feature type="domain" description="Thioredoxin" evidence="4">
    <location>
        <begin position="331"/>
        <end position="460"/>
    </location>
</feature>
<proteinExistence type="inferred from homology"/>
<feature type="chain" id="PRO_5040334969" description="Thioredoxin domain-containing protein" evidence="3">
    <location>
        <begin position="21"/>
        <end position="491"/>
    </location>
</feature>
<evidence type="ECO:0000256" key="2">
    <source>
        <dbReference type="SAM" id="Coils"/>
    </source>
</evidence>
<comment type="similarity">
    <text evidence="1">Belongs to the protein disulfide isomerase family.</text>
</comment>
<keyword evidence="3" id="KW-0732">Signal</keyword>
<dbReference type="InterPro" id="IPR036249">
    <property type="entry name" value="Thioredoxin-like_sf"/>
</dbReference>
<dbReference type="EMBL" id="JAINUF010000004">
    <property type="protein sequence ID" value="KAJ8363932.1"/>
    <property type="molecule type" value="Genomic_DNA"/>
</dbReference>
<evidence type="ECO:0000259" key="4">
    <source>
        <dbReference type="PROSITE" id="PS51352"/>
    </source>
</evidence>
<dbReference type="Pfam" id="PF13848">
    <property type="entry name" value="Thioredoxin_6"/>
    <property type="match status" value="1"/>
</dbReference>
<dbReference type="PROSITE" id="PS51352">
    <property type="entry name" value="THIOREDOXIN_2"/>
    <property type="match status" value="1"/>
</dbReference>
<dbReference type="Pfam" id="PF00085">
    <property type="entry name" value="Thioredoxin"/>
    <property type="match status" value="2"/>
</dbReference>
<dbReference type="GO" id="GO:0006457">
    <property type="term" value="P:protein folding"/>
    <property type="evidence" value="ECO:0007669"/>
    <property type="project" value="TreeGrafter"/>
</dbReference>
<evidence type="ECO:0000313" key="5">
    <source>
        <dbReference type="EMBL" id="KAJ8363932.1"/>
    </source>
</evidence>
<dbReference type="FunFam" id="3.40.30.10:FF:000167">
    <property type="entry name" value="Protein disulfide isomerase like, testis expressed"/>
    <property type="match status" value="1"/>
</dbReference>
<feature type="signal peptide" evidence="3">
    <location>
        <begin position="1"/>
        <end position="20"/>
    </location>
</feature>
<dbReference type="CDD" id="cd02961">
    <property type="entry name" value="PDI_a_family"/>
    <property type="match status" value="1"/>
</dbReference>
<feature type="coiled-coil region" evidence="2">
    <location>
        <begin position="452"/>
        <end position="489"/>
    </location>
</feature>
<gene>
    <name evidence="5" type="ORF">SKAU_G00127630</name>
</gene>
<keyword evidence="2" id="KW-0175">Coiled coil</keyword>
<dbReference type="PANTHER" id="PTHR18929">
    <property type="entry name" value="PROTEIN DISULFIDE ISOMERASE"/>
    <property type="match status" value="1"/>
</dbReference>
<dbReference type="CDD" id="cd02982">
    <property type="entry name" value="PDI_b'_family"/>
    <property type="match status" value="1"/>
</dbReference>
<dbReference type="SUPFAM" id="SSF52833">
    <property type="entry name" value="Thioredoxin-like"/>
    <property type="match status" value="3"/>
</dbReference>
<protein>
    <recommendedName>
        <fullName evidence="4">Thioredoxin domain-containing protein</fullName>
    </recommendedName>
</protein>